<keyword evidence="2" id="KW-0186">Copper</keyword>
<dbReference type="PROSITE" id="PS00079">
    <property type="entry name" value="MULTICOPPER_OXIDASE1"/>
    <property type="match status" value="1"/>
</dbReference>
<protein>
    <submittedName>
        <fullName evidence="6">Multicopper oxidase domain-containing protein</fullName>
    </submittedName>
</protein>
<dbReference type="SUPFAM" id="SSF49503">
    <property type="entry name" value="Cupredoxins"/>
    <property type="match status" value="2"/>
</dbReference>
<name>A0A8J8CEZ6_9ARCH</name>
<keyword evidence="1" id="KW-0479">Metal-binding</keyword>
<feature type="region of interest" description="Disordered" evidence="3">
    <location>
        <begin position="354"/>
        <end position="383"/>
    </location>
</feature>
<dbReference type="InterPro" id="IPR008972">
    <property type="entry name" value="Cupredoxin"/>
</dbReference>
<reference evidence="6" key="1">
    <citation type="submission" date="2021-04" db="EMBL/GenBank/DDBJ databases">
        <title>Genomic insights into ecological role and evolution of a novel Thermoplasmata order Candidatus Sysuiplasmatales.</title>
        <authorList>
            <person name="Yuan Y."/>
        </authorList>
    </citation>
    <scope>NUCLEOTIDE SEQUENCE</scope>
    <source>
        <strain evidence="6">YP2-bin.285</strain>
    </source>
</reference>
<dbReference type="Proteomes" id="UP000716004">
    <property type="component" value="Unassembled WGS sequence"/>
</dbReference>
<keyword evidence="4" id="KW-0472">Membrane</keyword>
<dbReference type="InterPro" id="IPR049544">
    <property type="entry name" value="SoxE-like_C"/>
</dbReference>
<feature type="transmembrane region" description="Helical" evidence="4">
    <location>
        <begin position="63"/>
        <end position="80"/>
    </location>
</feature>
<dbReference type="PANTHER" id="PTHR38439:SF3">
    <property type="entry name" value="COPPER-RESISTANT CUPROPROTEIN COPI"/>
    <property type="match status" value="1"/>
</dbReference>
<evidence type="ECO:0000256" key="1">
    <source>
        <dbReference type="ARBA" id="ARBA00022723"/>
    </source>
</evidence>
<feature type="region of interest" description="Disordered" evidence="3">
    <location>
        <begin position="1"/>
        <end position="25"/>
    </location>
</feature>
<accession>A0A8J8CEZ6</accession>
<dbReference type="InterPro" id="IPR028871">
    <property type="entry name" value="BlueCu_1_BS"/>
</dbReference>
<evidence type="ECO:0000313" key="6">
    <source>
        <dbReference type="EMBL" id="MBX8632655.1"/>
    </source>
</evidence>
<dbReference type="PANTHER" id="PTHR38439">
    <property type="entry name" value="AURACYANIN-B"/>
    <property type="match status" value="1"/>
</dbReference>
<evidence type="ECO:0000256" key="3">
    <source>
        <dbReference type="SAM" id="MobiDB-lite"/>
    </source>
</evidence>
<dbReference type="EMBL" id="JAGVSJ010000046">
    <property type="protein sequence ID" value="MBX8632655.1"/>
    <property type="molecule type" value="Genomic_DNA"/>
</dbReference>
<dbReference type="Gene3D" id="2.60.40.420">
    <property type="entry name" value="Cupredoxins - blue copper proteins"/>
    <property type="match status" value="2"/>
</dbReference>
<dbReference type="Pfam" id="PF06525">
    <property type="entry name" value="SoxE"/>
    <property type="match status" value="1"/>
</dbReference>
<sequence length="411" mass="43782">ELYEQLRSEFAPSQEEGAMQTPPTEHPVAVVAAPEEEHRTQTERPRDIRPKVVSPEKRRKQTVIMAGIVIIVLGLAFAGYDFSALHPAHPAVKLPPPAPYVHLYVTAGVGGGLNFNGTSPGPTLKVPLNDWVWLSFTVASDAGVQHSWVLVPSNVSKVSAPDYTPVFPNATTPNPTAGDAIGSTVNVVFKATKAGSYLYICEVPGHFEAGMYGSFIVGSGNVTNTTSTVRSVNYSLVAGQNGKPNFNGTVPGPSFSVVNGTRVHLKFTVSNTSPTNHSWVLVPGNVSNTTTPDYPPVFTNASSPNPTNGTRPGVTVEINFTANRTGSYKYISEVNNDFKSGMWGWFNVTAANSSTPAASHSAGTQSKPDTAQTNSSVRSLSAVVSTDSTRSTFELMYVPQRATALPEDESR</sequence>
<dbReference type="GO" id="GO:0046872">
    <property type="term" value="F:metal ion binding"/>
    <property type="evidence" value="ECO:0007669"/>
    <property type="project" value="UniProtKB-KW"/>
</dbReference>
<evidence type="ECO:0000256" key="2">
    <source>
        <dbReference type="ARBA" id="ARBA00023008"/>
    </source>
</evidence>
<dbReference type="InterPro" id="IPR050845">
    <property type="entry name" value="Cu-binding_ET"/>
</dbReference>
<proteinExistence type="predicted"/>
<evidence type="ECO:0000259" key="5">
    <source>
        <dbReference type="Pfam" id="PF06525"/>
    </source>
</evidence>
<feature type="non-terminal residue" evidence="6">
    <location>
        <position position="1"/>
    </location>
</feature>
<feature type="domain" description="Sulfocyanin-like C-terminal" evidence="5">
    <location>
        <begin position="101"/>
        <end position="224"/>
    </location>
</feature>
<comment type="caution">
    <text evidence="6">The sequence shown here is derived from an EMBL/GenBank/DDBJ whole genome shotgun (WGS) entry which is preliminary data.</text>
</comment>
<gene>
    <name evidence="6" type="ORF">J9259_09125</name>
</gene>
<dbReference type="CDD" id="cd00920">
    <property type="entry name" value="Cupredoxin"/>
    <property type="match status" value="2"/>
</dbReference>
<evidence type="ECO:0000256" key="4">
    <source>
        <dbReference type="SAM" id="Phobius"/>
    </source>
</evidence>
<dbReference type="PROSITE" id="PS00196">
    <property type="entry name" value="COPPER_BLUE"/>
    <property type="match status" value="1"/>
</dbReference>
<keyword evidence="4" id="KW-0812">Transmembrane</keyword>
<organism evidence="6 7">
    <name type="scientific">Candidatus Sysuiplasma superficiale</name>
    <dbReference type="NCBI Taxonomy" id="2823368"/>
    <lineage>
        <taxon>Archaea</taxon>
        <taxon>Methanobacteriati</taxon>
        <taxon>Thermoplasmatota</taxon>
        <taxon>Thermoplasmata</taxon>
        <taxon>Candidatus Sysuiplasmatales</taxon>
        <taxon>Candidatus Sysuiplasmataceae</taxon>
        <taxon>Candidatus Sysuiplasma</taxon>
    </lineage>
</organism>
<keyword evidence="4" id="KW-1133">Transmembrane helix</keyword>
<dbReference type="AlphaFoldDB" id="A0A8J8CEZ6"/>
<evidence type="ECO:0000313" key="7">
    <source>
        <dbReference type="Proteomes" id="UP000716004"/>
    </source>
</evidence>
<dbReference type="InterPro" id="IPR033138">
    <property type="entry name" value="Cu_oxidase_CS"/>
</dbReference>